<sequence>MCRTADPPPLARGLGDARLAALLAERGVIGPAVRITSRIAFSASTSAAVAKSPALLSMRVSRRPYMLRTTTAPAPAAGIATPVSSQLAL</sequence>
<dbReference type="Proteomes" id="UP001183809">
    <property type="component" value="Unassembled WGS sequence"/>
</dbReference>
<accession>A0ABU2U977</accession>
<dbReference type="EMBL" id="JAVREY010000131">
    <property type="protein sequence ID" value="MDT0469788.1"/>
    <property type="molecule type" value="Genomic_DNA"/>
</dbReference>
<protein>
    <submittedName>
        <fullName evidence="1">Uncharacterized protein</fullName>
    </submittedName>
</protein>
<evidence type="ECO:0000313" key="2">
    <source>
        <dbReference type="Proteomes" id="UP001183809"/>
    </source>
</evidence>
<comment type="caution">
    <text evidence="1">The sequence shown here is derived from an EMBL/GenBank/DDBJ whole genome shotgun (WGS) entry which is preliminary data.</text>
</comment>
<name>A0ABU2U977_9ACTN</name>
<reference evidence="2" key="1">
    <citation type="submission" date="2023-07" db="EMBL/GenBank/DDBJ databases">
        <title>30 novel species of actinomycetes from the DSMZ collection.</title>
        <authorList>
            <person name="Nouioui I."/>
        </authorList>
    </citation>
    <scope>NUCLEOTIDE SEQUENCE [LARGE SCALE GENOMIC DNA]</scope>
    <source>
        <strain evidence="2">DSM 41699</strain>
    </source>
</reference>
<keyword evidence="2" id="KW-1185">Reference proteome</keyword>
<evidence type="ECO:0000313" key="1">
    <source>
        <dbReference type="EMBL" id="MDT0469788.1"/>
    </source>
</evidence>
<gene>
    <name evidence="1" type="ORF">RM764_43835</name>
</gene>
<proteinExistence type="predicted"/>
<organism evidence="1 2">
    <name type="scientific">Streptomyces gibsoniae</name>
    <dbReference type="NCBI Taxonomy" id="3075529"/>
    <lineage>
        <taxon>Bacteria</taxon>
        <taxon>Bacillati</taxon>
        <taxon>Actinomycetota</taxon>
        <taxon>Actinomycetes</taxon>
        <taxon>Kitasatosporales</taxon>
        <taxon>Streptomycetaceae</taxon>
        <taxon>Streptomyces</taxon>
    </lineage>
</organism>